<dbReference type="InterPro" id="IPR050943">
    <property type="entry name" value="Glycosyltr_29_Sialyltrsf"/>
</dbReference>
<comment type="subcellular location">
    <subcellularLocation>
        <location evidence="1">Golgi apparatus membrane</location>
        <topology evidence="1">Single-pass type II membrane protein</topology>
    </subcellularLocation>
</comment>
<keyword evidence="4" id="KW-0808">Transferase</keyword>
<evidence type="ECO:0000256" key="3">
    <source>
        <dbReference type="ARBA" id="ARBA00022676"/>
    </source>
</evidence>
<dbReference type="EMBL" id="OV696692">
    <property type="protein sequence ID" value="CAH1270108.1"/>
    <property type="molecule type" value="Genomic_DNA"/>
</dbReference>
<evidence type="ECO:0000256" key="1">
    <source>
        <dbReference type="ARBA" id="ARBA00004323"/>
    </source>
</evidence>
<dbReference type="GO" id="GO:0006491">
    <property type="term" value="P:N-glycan processing"/>
    <property type="evidence" value="ECO:0007669"/>
    <property type="project" value="TreeGrafter"/>
</dbReference>
<evidence type="ECO:0000313" key="12">
    <source>
        <dbReference type="EMBL" id="CAH1270108.1"/>
    </source>
</evidence>
<evidence type="ECO:0000256" key="4">
    <source>
        <dbReference type="ARBA" id="ARBA00022679"/>
    </source>
</evidence>
<keyword evidence="7 11" id="KW-1133">Transmembrane helix</keyword>
<evidence type="ECO:0000256" key="11">
    <source>
        <dbReference type="SAM" id="Phobius"/>
    </source>
</evidence>
<keyword evidence="6" id="KW-0735">Signal-anchor</keyword>
<dbReference type="GO" id="GO:0000139">
    <property type="term" value="C:Golgi membrane"/>
    <property type="evidence" value="ECO:0007669"/>
    <property type="project" value="UniProtKB-SubCell"/>
</dbReference>
<evidence type="ECO:0000256" key="2">
    <source>
        <dbReference type="ARBA" id="ARBA00006003"/>
    </source>
</evidence>
<comment type="similarity">
    <text evidence="2">Belongs to the glycosyltransferase 29 family.</text>
</comment>
<dbReference type="GO" id="GO:0003828">
    <property type="term" value="F:alpha-N-acetylneuraminate alpha-2,8-sialyltransferase activity"/>
    <property type="evidence" value="ECO:0007669"/>
    <property type="project" value="TreeGrafter"/>
</dbReference>
<dbReference type="Pfam" id="PF00777">
    <property type="entry name" value="Glyco_transf_29"/>
    <property type="match status" value="1"/>
</dbReference>
<keyword evidence="3" id="KW-0328">Glycosyltransferase</keyword>
<feature type="transmembrane region" description="Helical" evidence="11">
    <location>
        <begin position="32"/>
        <end position="52"/>
    </location>
</feature>
<dbReference type="GO" id="GO:0009311">
    <property type="term" value="P:oligosaccharide metabolic process"/>
    <property type="evidence" value="ECO:0007669"/>
    <property type="project" value="TreeGrafter"/>
</dbReference>
<proteinExistence type="inferred from homology"/>
<dbReference type="CDD" id="cd23963">
    <property type="entry name" value="GT29_ST8SIA"/>
    <property type="match status" value="1"/>
</dbReference>
<gene>
    <name evidence="12" type="primary">ST8SIA6</name>
    <name evidence="12" type="ORF">BLAG_LOCUS22521</name>
</gene>
<dbReference type="InterPro" id="IPR038578">
    <property type="entry name" value="GT29-like_sf"/>
</dbReference>
<dbReference type="InterPro" id="IPR001675">
    <property type="entry name" value="Glyco_trans_29"/>
</dbReference>
<keyword evidence="10" id="KW-0325">Glycoprotein</keyword>
<dbReference type="Proteomes" id="UP000838412">
    <property type="component" value="Chromosome 7"/>
</dbReference>
<organism evidence="12 13">
    <name type="scientific">Branchiostoma lanceolatum</name>
    <name type="common">Common lancelet</name>
    <name type="synonym">Amphioxus lanceolatum</name>
    <dbReference type="NCBI Taxonomy" id="7740"/>
    <lineage>
        <taxon>Eukaryota</taxon>
        <taxon>Metazoa</taxon>
        <taxon>Chordata</taxon>
        <taxon>Cephalochordata</taxon>
        <taxon>Leptocardii</taxon>
        <taxon>Amphioxiformes</taxon>
        <taxon>Branchiostomatidae</taxon>
        <taxon>Branchiostoma</taxon>
    </lineage>
</organism>
<keyword evidence="5 11" id="KW-0812">Transmembrane</keyword>
<evidence type="ECO:0000256" key="7">
    <source>
        <dbReference type="ARBA" id="ARBA00022989"/>
    </source>
</evidence>
<keyword evidence="9 11" id="KW-0472">Membrane</keyword>
<dbReference type="OrthoDB" id="10021756at2759"/>
<dbReference type="Gene3D" id="3.90.1480.20">
    <property type="entry name" value="Glycosyl transferase family 29"/>
    <property type="match status" value="1"/>
</dbReference>
<evidence type="ECO:0000256" key="5">
    <source>
        <dbReference type="ARBA" id="ARBA00022692"/>
    </source>
</evidence>
<evidence type="ECO:0000256" key="9">
    <source>
        <dbReference type="ARBA" id="ARBA00023136"/>
    </source>
</evidence>
<reference evidence="12" key="1">
    <citation type="submission" date="2022-01" db="EMBL/GenBank/DDBJ databases">
        <authorList>
            <person name="Braso-Vives M."/>
        </authorList>
    </citation>
    <scope>NUCLEOTIDE SEQUENCE</scope>
</reference>
<evidence type="ECO:0000256" key="8">
    <source>
        <dbReference type="ARBA" id="ARBA00023034"/>
    </source>
</evidence>
<dbReference type="AlphaFoldDB" id="A0A8K0A953"/>
<accession>A0A8K0A953</accession>
<evidence type="ECO:0000256" key="10">
    <source>
        <dbReference type="ARBA" id="ARBA00023180"/>
    </source>
</evidence>
<protein>
    <submittedName>
        <fullName evidence="12">ST8SIA6 protein</fullName>
    </submittedName>
</protein>
<evidence type="ECO:0000313" key="13">
    <source>
        <dbReference type="Proteomes" id="UP000838412"/>
    </source>
</evidence>
<evidence type="ECO:0000256" key="6">
    <source>
        <dbReference type="ARBA" id="ARBA00022968"/>
    </source>
</evidence>
<keyword evidence="8" id="KW-0333">Golgi apparatus</keyword>
<dbReference type="PANTHER" id="PTHR11987:SF53">
    <property type="entry name" value="ALPHA-2,8-SIALYLTRANSFERASE 8F-LIKE"/>
    <property type="match status" value="1"/>
</dbReference>
<dbReference type="PANTHER" id="PTHR11987">
    <property type="entry name" value="ALPHA-2,8-SIALYLTRANSFERASE"/>
    <property type="match status" value="1"/>
</dbReference>
<name>A0A8K0A953_BRALA</name>
<sequence>MIFTGHKTYIDITISITWILHFLYLDPMLKPFVVTLGLCVLGMCLILDLYGADVKITLAPSLRAVDATGQELQRPNFIHPVEGEWELNRTALSELRSRLKPLETAQNFVLSQDSLATKRRLPLMFGKKPYYVKDKDKDSTPEISPFINRTLGVCSLVGNSGILTGSKCGQKIDSGDFVIRFNMPPVCSPYLDDIGRRTDLVTTSRGRMNSKWGLLKSRTGQEKFLHHLHDQYGEDTFVVSAPFTIRRDIEVLLSISELLQSSNSSVVPLYISPIHVRQTLQAWRDLGLNLKGRINFSSGFYYTSVALELCDQVNIYGFWPFRTDREGRPVRYHYYKSVDNGGLSNSWHAMDKEFEKLLQLHNLGVLQLINGNCR</sequence>
<keyword evidence="13" id="KW-1185">Reference proteome</keyword>